<comment type="similarity">
    <text evidence="1">Belongs to the ADIP family.</text>
</comment>
<evidence type="ECO:0000256" key="2">
    <source>
        <dbReference type="ARBA" id="ARBA00023054"/>
    </source>
</evidence>
<protein>
    <recommendedName>
        <fullName evidence="7">NIMA interactive protein</fullName>
    </recommendedName>
</protein>
<dbReference type="Proteomes" id="UP000253664">
    <property type="component" value="Unassembled WGS sequence"/>
</dbReference>
<feature type="coiled-coil region" evidence="3">
    <location>
        <begin position="68"/>
        <end position="130"/>
    </location>
</feature>
<reference evidence="5 6" key="1">
    <citation type="journal article" date="2015" name="BMC Genomics">
        <title>Insights from the genome of Ophiocordyceps polyrhachis-furcata to pathogenicity and host specificity in insect fungi.</title>
        <authorList>
            <person name="Wichadakul D."/>
            <person name="Kobmoo N."/>
            <person name="Ingsriswang S."/>
            <person name="Tangphatsornruang S."/>
            <person name="Chantasingh D."/>
            <person name="Luangsa-ard J.J."/>
            <person name="Eurwilaichitr L."/>
        </authorList>
    </citation>
    <scope>NUCLEOTIDE SEQUENCE [LARGE SCALE GENOMIC DNA]</scope>
    <source>
        <strain evidence="5 6">BCC 54312</strain>
    </source>
</reference>
<dbReference type="STRING" id="1330021.A0A367LCK9"/>
<sequence length="656" mass="72958">MVDPESLQTASLYINNQLVSRGLLRDGQTIDFAHVREQGPEAAEKTAGRIISIVNDLILRRDRDAQHLESLSGAMRKLRAENAQLNMEVDRLSEKNTDEQRRADVAMAAETAARAQVRTAESNVRSLKEDMGRMRALVAQTRATCATEVRRRDRQNDALKKQLVEAGRWRGARANPCVTTIQVTDLTMVEQQQQGERASTSTRSENYNGLECETNTFLAKLAQELSEENEALLELMGRTTAQLREMSGFCHDSDDDDDDDEKLASKRPGCRELSAELESVMAHMRTILTNPSFVPIEEVVLREEEIDRLKAGWLKMESRWKEAIHLLDGWRRRMAASGRLLAVEHDHDDDDDDDDELSLGLRRLSPERVKAEVGLEIPSTVDEEEDEDGDEDEMIVEEEEMEVKKEAVDDDGSSSSDEEAEPEDEDDDNDDFVENWRVEQVSLGPSTTSSSTRTTTAISSSSPPLPSPPQLSPLKPPRPSTNNIDNNNNNGNDNGNSLQNRRLRPRHSPSRTSLDEALLGKDTTTTKVIIGFERDAKLRAKIEEARRRACQVGVIRPVIGQSLSEESSSSSVIHNHLDSSVLKHSFVQDARLDGVSGSRRPLPPMPSDSSSLAGVKRLRKRAKKPASRRRSTLSQRELEALLSGGKAACDGLGGNS</sequence>
<keyword evidence="6" id="KW-1185">Reference proteome</keyword>
<dbReference type="OrthoDB" id="312015at2759"/>
<evidence type="ECO:0000256" key="1">
    <source>
        <dbReference type="ARBA" id="ARBA00009291"/>
    </source>
</evidence>
<dbReference type="EMBL" id="LKCN02000007">
    <property type="protein sequence ID" value="RCI12156.1"/>
    <property type="molecule type" value="Genomic_DNA"/>
</dbReference>
<name>A0A367LCK9_9HYPO</name>
<evidence type="ECO:0000313" key="6">
    <source>
        <dbReference type="Proteomes" id="UP000253664"/>
    </source>
</evidence>
<feature type="compositionally biased region" description="Basic residues" evidence="4">
    <location>
        <begin position="616"/>
        <end position="631"/>
    </location>
</feature>
<feature type="compositionally biased region" description="Low complexity" evidence="4">
    <location>
        <begin position="480"/>
        <end position="496"/>
    </location>
</feature>
<proteinExistence type="inferred from homology"/>
<evidence type="ECO:0008006" key="7">
    <source>
        <dbReference type="Google" id="ProtNLM"/>
    </source>
</evidence>
<comment type="caution">
    <text evidence="5">The sequence shown here is derived from an EMBL/GenBank/DDBJ whole genome shotgun (WGS) entry which is preliminary data.</text>
</comment>
<dbReference type="Pfam" id="PF11559">
    <property type="entry name" value="ADIP"/>
    <property type="match status" value="1"/>
</dbReference>
<evidence type="ECO:0000313" key="5">
    <source>
        <dbReference type="EMBL" id="RCI12156.1"/>
    </source>
</evidence>
<accession>A0A367LCK9</accession>
<feature type="compositionally biased region" description="Acidic residues" evidence="4">
    <location>
        <begin position="408"/>
        <end position="433"/>
    </location>
</feature>
<feature type="region of interest" description="Disordered" evidence="4">
    <location>
        <begin position="248"/>
        <end position="267"/>
    </location>
</feature>
<keyword evidence="2 3" id="KW-0175">Coiled coil</keyword>
<gene>
    <name evidence="5" type="ORF">L249_0967</name>
</gene>
<feature type="compositionally biased region" description="Low complexity" evidence="4">
    <location>
        <begin position="442"/>
        <end position="462"/>
    </location>
</feature>
<evidence type="ECO:0000256" key="4">
    <source>
        <dbReference type="SAM" id="MobiDB-lite"/>
    </source>
</evidence>
<feature type="region of interest" description="Disordered" evidence="4">
    <location>
        <begin position="594"/>
        <end position="636"/>
    </location>
</feature>
<dbReference type="AlphaFoldDB" id="A0A367LCK9"/>
<feature type="region of interest" description="Disordered" evidence="4">
    <location>
        <begin position="398"/>
        <end position="519"/>
    </location>
</feature>
<feature type="compositionally biased region" description="Pro residues" evidence="4">
    <location>
        <begin position="463"/>
        <end position="479"/>
    </location>
</feature>
<organism evidence="5 6">
    <name type="scientific">Ophiocordyceps polyrhachis-furcata BCC 54312</name>
    <dbReference type="NCBI Taxonomy" id="1330021"/>
    <lineage>
        <taxon>Eukaryota</taxon>
        <taxon>Fungi</taxon>
        <taxon>Dikarya</taxon>
        <taxon>Ascomycota</taxon>
        <taxon>Pezizomycotina</taxon>
        <taxon>Sordariomycetes</taxon>
        <taxon>Hypocreomycetidae</taxon>
        <taxon>Hypocreales</taxon>
        <taxon>Ophiocordycipitaceae</taxon>
        <taxon>Ophiocordyceps</taxon>
    </lineage>
</organism>
<dbReference type="InterPro" id="IPR021622">
    <property type="entry name" value="Afadin/alpha-actinin-bd"/>
</dbReference>
<evidence type="ECO:0000256" key="3">
    <source>
        <dbReference type="SAM" id="Coils"/>
    </source>
</evidence>